<organism evidence="1 2">
    <name type="scientific">Campylobacter concisus UNSW2</name>
    <dbReference type="NCBI Taxonomy" id="1242965"/>
    <lineage>
        <taxon>Bacteria</taxon>
        <taxon>Pseudomonadati</taxon>
        <taxon>Campylobacterota</taxon>
        <taxon>Epsilonproteobacteria</taxon>
        <taxon>Campylobacterales</taxon>
        <taxon>Campylobacteraceae</taxon>
        <taxon>Campylobacter</taxon>
    </lineage>
</organism>
<evidence type="ECO:0000313" key="1">
    <source>
        <dbReference type="EMBL" id="ERJ31230.1"/>
    </source>
</evidence>
<name>U2FLG0_9BACT</name>
<dbReference type="Gene3D" id="3.40.50.300">
    <property type="entry name" value="P-loop containing nucleotide triphosphate hydrolases"/>
    <property type="match status" value="1"/>
</dbReference>
<dbReference type="Proteomes" id="UP000016625">
    <property type="component" value="Unassembled WGS sequence"/>
</dbReference>
<proteinExistence type="predicted"/>
<reference evidence="1 2" key="1">
    <citation type="journal article" date="2013" name="BMC Genomics">
        <title>Comparative genomics of Campylobacter concisus isolates reveals genetic diversity and provides insights into disease association.</title>
        <authorList>
            <person name="Deshpande N.P."/>
            <person name="Kaakoush N.O."/>
            <person name="Wilkins M.R."/>
            <person name="Mitchell H.M."/>
        </authorList>
    </citation>
    <scope>NUCLEOTIDE SEQUENCE [LARGE SCALE GENOMIC DNA]</scope>
    <source>
        <strain evidence="1 2">UNSW2</strain>
    </source>
</reference>
<dbReference type="SUPFAM" id="SSF52540">
    <property type="entry name" value="P-loop containing nucleoside triphosphate hydrolases"/>
    <property type="match status" value="1"/>
</dbReference>
<gene>
    <name evidence="1" type="ORF">UNSW2_900</name>
</gene>
<dbReference type="InterPro" id="IPR027417">
    <property type="entry name" value="P-loop_NTPase"/>
</dbReference>
<protein>
    <submittedName>
        <fullName evidence="1">Uncharacterized protein</fullName>
    </submittedName>
</protein>
<dbReference type="AlphaFoldDB" id="U2FLG0"/>
<dbReference type="EMBL" id="ANNJ01000017">
    <property type="protein sequence ID" value="ERJ31230.1"/>
    <property type="molecule type" value="Genomic_DNA"/>
</dbReference>
<comment type="caution">
    <text evidence="1">The sequence shown here is derived from an EMBL/GenBank/DDBJ whole genome shotgun (WGS) entry which is preliminary data.</text>
</comment>
<dbReference type="PATRIC" id="fig|1242965.3.peg.1624"/>
<dbReference type="RefSeq" id="WP_021093261.1">
    <property type="nucleotide sequence ID" value="NZ_ANNJ01000017.1"/>
</dbReference>
<accession>U2FLG0</accession>
<evidence type="ECO:0000313" key="2">
    <source>
        <dbReference type="Proteomes" id="UP000016625"/>
    </source>
</evidence>
<sequence length="167" mass="19266">MLEALNSACKEILKLKKRVLIALTGLHGSGKSTLGKELRRKGFGDFKPYQIAVIDDGVMSINLFFIRPRVKIKCDQRDELRPFFKFIMPFVKVVIYASANPLARISKCDILCILSMDEEERIAGIYKRNSSKDPDNTQKHIDKKELDLVDLEYKFKLEFKSPIKRNI</sequence>